<name>A0ABV7S5T2_9RHOB</name>
<evidence type="ECO:0000256" key="1">
    <source>
        <dbReference type="SAM" id="MobiDB-lite"/>
    </source>
</evidence>
<protein>
    <recommendedName>
        <fullName evidence="4">Site-specific DNA-methyltransferase</fullName>
    </recommendedName>
</protein>
<sequence length="110" mass="11588">MTGKTSTPRNLVVNADCIEAMQAFGTGSVDFILTDPPYVTRFRDRQGRTVANDDNARCSSPTSKVGAGACTGRARKSATSETEPCRFSSINVPTGELAPPAASLPFCFPA</sequence>
<keyword evidence="3" id="KW-1185">Reference proteome</keyword>
<evidence type="ECO:0008006" key="4">
    <source>
        <dbReference type="Google" id="ProtNLM"/>
    </source>
</evidence>
<dbReference type="InterPro" id="IPR002052">
    <property type="entry name" value="DNA_methylase_N6_adenine_CS"/>
</dbReference>
<reference evidence="3" key="1">
    <citation type="journal article" date="2019" name="Int. J. Syst. Evol. Microbiol.">
        <title>The Global Catalogue of Microorganisms (GCM) 10K type strain sequencing project: providing services to taxonomists for standard genome sequencing and annotation.</title>
        <authorList>
            <consortium name="The Broad Institute Genomics Platform"/>
            <consortium name="The Broad Institute Genome Sequencing Center for Infectious Disease"/>
            <person name="Wu L."/>
            <person name="Ma J."/>
        </authorList>
    </citation>
    <scope>NUCLEOTIDE SEQUENCE [LARGE SCALE GENOMIC DNA]</scope>
    <source>
        <strain evidence="3">VKM B-3226</strain>
    </source>
</reference>
<evidence type="ECO:0000313" key="3">
    <source>
        <dbReference type="Proteomes" id="UP001595596"/>
    </source>
</evidence>
<dbReference type="Proteomes" id="UP001595596">
    <property type="component" value="Unassembled WGS sequence"/>
</dbReference>
<proteinExistence type="predicted"/>
<dbReference type="EMBL" id="JBHRXE010000068">
    <property type="protein sequence ID" value="MFC3571686.1"/>
    <property type="molecule type" value="Genomic_DNA"/>
</dbReference>
<dbReference type="PROSITE" id="PS00092">
    <property type="entry name" value="N6_MTASE"/>
    <property type="match status" value="1"/>
</dbReference>
<dbReference type="Gene3D" id="3.40.50.150">
    <property type="entry name" value="Vaccinia Virus protein VP39"/>
    <property type="match status" value="1"/>
</dbReference>
<dbReference type="SUPFAM" id="SSF53335">
    <property type="entry name" value="S-adenosyl-L-methionine-dependent methyltransferases"/>
    <property type="match status" value="1"/>
</dbReference>
<accession>A0ABV7S5T2</accession>
<dbReference type="RefSeq" id="WP_379033768.1">
    <property type="nucleotide sequence ID" value="NZ_JBHRXE010000068.1"/>
</dbReference>
<feature type="region of interest" description="Disordered" evidence="1">
    <location>
        <begin position="52"/>
        <end position="75"/>
    </location>
</feature>
<gene>
    <name evidence="2" type="ORF">ACFOMP_19750</name>
</gene>
<evidence type="ECO:0000313" key="2">
    <source>
        <dbReference type="EMBL" id="MFC3571686.1"/>
    </source>
</evidence>
<comment type="caution">
    <text evidence="2">The sequence shown here is derived from an EMBL/GenBank/DDBJ whole genome shotgun (WGS) entry which is preliminary data.</text>
</comment>
<organism evidence="2 3">
    <name type="scientific">Paracoccus simplex</name>
    <dbReference type="NCBI Taxonomy" id="2086346"/>
    <lineage>
        <taxon>Bacteria</taxon>
        <taxon>Pseudomonadati</taxon>
        <taxon>Pseudomonadota</taxon>
        <taxon>Alphaproteobacteria</taxon>
        <taxon>Rhodobacterales</taxon>
        <taxon>Paracoccaceae</taxon>
        <taxon>Paracoccus</taxon>
    </lineage>
</organism>
<dbReference type="InterPro" id="IPR029063">
    <property type="entry name" value="SAM-dependent_MTases_sf"/>
</dbReference>